<feature type="transmembrane region" description="Helical" evidence="1">
    <location>
        <begin position="29"/>
        <end position="45"/>
    </location>
</feature>
<dbReference type="EMBL" id="UINC01198942">
    <property type="protein sequence ID" value="SVE17133.1"/>
    <property type="molecule type" value="Genomic_DNA"/>
</dbReference>
<protein>
    <submittedName>
        <fullName evidence="2">Uncharacterized protein</fullName>
    </submittedName>
</protein>
<gene>
    <name evidence="2" type="ORF">METZ01_LOCUS469987</name>
</gene>
<organism evidence="2">
    <name type="scientific">marine metagenome</name>
    <dbReference type="NCBI Taxonomy" id="408172"/>
    <lineage>
        <taxon>unclassified sequences</taxon>
        <taxon>metagenomes</taxon>
        <taxon>ecological metagenomes</taxon>
    </lineage>
</organism>
<dbReference type="AlphaFoldDB" id="A0A383BBB7"/>
<keyword evidence="1" id="KW-1133">Transmembrane helix</keyword>
<sequence>MKKNLASNLYFLSGILFLLSGMIKEDSGFAITLGCAFITFGIVFRKK</sequence>
<feature type="transmembrane region" description="Helical" evidence="1">
    <location>
        <begin position="7"/>
        <end position="23"/>
    </location>
</feature>
<proteinExistence type="predicted"/>
<name>A0A383BBB7_9ZZZZ</name>
<reference evidence="2" key="1">
    <citation type="submission" date="2018-05" db="EMBL/GenBank/DDBJ databases">
        <authorList>
            <person name="Lanie J.A."/>
            <person name="Ng W.-L."/>
            <person name="Kazmierczak K.M."/>
            <person name="Andrzejewski T.M."/>
            <person name="Davidsen T.M."/>
            <person name="Wayne K.J."/>
            <person name="Tettelin H."/>
            <person name="Glass J.I."/>
            <person name="Rusch D."/>
            <person name="Podicherti R."/>
            <person name="Tsui H.-C.T."/>
            <person name="Winkler M.E."/>
        </authorList>
    </citation>
    <scope>NUCLEOTIDE SEQUENCE</scope>
</reference>
<accession>A0A383BBB7</accession>
<keyword evidence="1" id="KW-0472">Membrane</keyword>
<evidence type="ECO:0000256" key="1">
    <source>
        <dbReference type="SAM" id="Phobius"/>
    </source>
</evidence>
<keyword evidence="1" id="KW-0812">Transmembrane</keyword>
<evidence type="ECO:0000313" key="2">
    <source>
        <dbReference type="EMBL" id="SVE17133.1"/>
    </source>
</evidence>